<dbReference type="Proteomes" id="UP001233836">
    <property type="component" value="Unassembled WGS sequence"/>
</dbReference>
<organism evidence="2 3">
    <name type="scientific">Paenibacillus tundrae</name>
    <dbReference type="NCBI Taxonomy" id="528187"/>
    <lineage>
        <taxon>Bacteria</taxon>
        <taxon>Bacillati</taxon>
        <taxon>Bacillota</taxon>
        <taxon>Bacilli</taxon>
        <taxon>Bacillales</taxon>
        <taxon>Paenibacillaceae</taxon>
        <taxon>Paenibacillus</taxon>
    </lineage>
</organism>
<proteinExistence type="predicted"/>
<feature type="signal peptide" evidence="1">
    <location>
        <begin position="1"/>
        <end position="31"/>
    </location>
</feature>
<sequence length="331" mass="37290">MIPSYPSAKRNGLRFIMTATALALLIQSGMASTTGIAAAASSQTEAKVTTNSSKAIYTTFQSKLKQKNGLIAADAYLTNRITQVTSHHLTLMVLQLENARLKSLTTMTDRMLVPNVQDKMMKIYQWNDTFTSLMGRTQDTSLQTLLKEARDSGYKLVMIEGSLYPIMNYAAFQKYINLKPDISSYMNIMAAETKKIPAEDGGLLIGYQEILLRARNQELFLEHHPTSNRVKQVQNLFDSYTMYTFYGLNNTPLFDYETNKMVPNAQKGYTAVIQRLATTDSPFLDKLAAFMDVVREAKYEKTTAVEAWLDINVPLPNNSSHYTYSLRGISR</sequence>
<evidence type="ECO:0000313" key="3">
    <source>
        <dbReference type="Proteomes" id="UP001233836"/>
    </source>
</evidence>
<protein>
    <submittedName>
        <fullName evidence="2">Uncharacterized protein</fullName>
    </submittedName>
</protein>
<feature type="chain" id="PRO_5046077750" evidence="1">
    <location>
        <begin position="32"/>
        <end position="331"/>
    </location>
</feature>
<gene>
    <name evidence="2" type="ORF">J2T19_004370</name>
</gene>
<keyword evidence="1" id="KW-0732">Signal</keyword>
<accession>A0ABT9WIL3</accession>
<comment type="caution">
    <text evidence="2">The sequence shown here is derived from an EMBL/GenBank/DDBJ whole genome shotgun (WGS) entry which is preliminary data.</text>
</comment>
<name>A0ABT9WIL3_9BACL</name>
<reference evidence="2 3" key="1">
    <citation type="submission" date="2023-07" db="EMBL/GenBank/DDBJ databases">
        <title>Sorghum-associated microbial communities from plants grown in Nebraska, USA.</title>
        <authorList>
            <person name="Schachtman D."/>
        </authorList>
    </citation>
    <scope>NUCLEOTIDE SEQUENCE [LARGE SCALE GENOMIC DNA]</scope>
    <source>
        <strain evidence="2 3">DS1314</strain>
    </source>
</reference>
<evidence type="ECO:0000313" key="2">
    <source>
        <dbReference type="EMBL" id="MDQ0172879.1"/>
    </source>
</evidence>
<keyword evidence="3" id="KW-1185">Reference proteome</keyword>
<dbReference type="EMBL" id="JAUSTI010000014">
    <property type="protein sequence ID" value="MDQ0172879.1"/>
    <property type="molecule type" value="Genomic_DNA"/>
</dbReference>
<evidence type="ECO:0000256" key="1">
    <source>
        <dbReference type="SAM" id="SignalP"/>
    </source>
</evidence>
<dbReference type="RefSeq" id="WP_307219412.1">
    <property type="nucleotide sequence ID" value="NZ_JAUSTI010000014.1"/>
</dbReference>